<feature type="region of interest" description="Disordered" evidence="1">
    <location>
        <begin position="537"/>
        <end position="594"/>
    </location>
</feature>
<evidence type="ECO:0000313" key="3">
    <source>
        <dbReference type="Proteomes" id="UP000807342"/>
    </source>
</evidence>
<evidence type="ECO:0000313" key="2">
    <source>
        <dbReference type="EMBL" id="KAF9442216.1"/>
    </source>
</evidence>
<evidence type="ECO:0000256" key="1">
    <source>
        <dbReference type="SAM" id="MobiDB-lite"/>
    </source>
</evidence>
<feature type="region of interest" description="Disordered" evidence="1">
    <location>
        <begin position="85"/>
        <end position="148"/>
    </location>
</feature>
<keyword evidence="3" id="KW-1185">Reference proteome</keyword>
<feature type="compositionally biased region" description="Polar residues" evidence="1">
    <location>
        <begin position="85"/>
        <end position="96"/>
    </location>
</feature>
<feature type="region of interest" description="Disordered" evidence="1">
    <location>
        <begin position="227"/>
        <end position="270"/>
    </location>
</feature>
<comment type="caution">
    <text evidence="2">The sequence shown here is derived from an EMBL/GenBank/DDBJ whole genome shotgun (WGS) entry which is preliminary data.</text>
</comment>
<dbReference type="AlphaFoldDB" id="A0A9P5X3J3"/>
<protein>
    <submittedName>
        <fullName evidence="2">Uncharacterized protein</fullName>
    </submittedName>
</protein>
<feature type="compositionally biased region" description="Pro residues" evidence="1">
    <location>
        <begin position="1"/>
        <end position="11"/>
    </location>
</feature>
<organism evidence="2 3">
    <name type="scientific">Macrolepiota fuliginosa MF-IS2</name>
    <dbReference type="NCBI Taxonomy" id="1400762"/>
    <lineage>
        <taxon>Eukaryota</taxon>
        <taxon>Fungi</taxon>
        <taxon>Dikarya</taxon>
        <taxon>Basidiomycota</taxon>
        <taxon>Agaricomycotina</taxon>
        <taxon>Agaricomycetes</taxon>
        <taxon>Agaricomycetidae</taxon>
        <taxon>Agaricales</taxon>
        <taxon>Agaricineae</taxon>
        <taxon>Agaricaceae</taxon>
        <taxon>Macrolepiota</taxon>
    </lineage>
</organism>
<gene>
    <name evidence="2" type="ORF">P691DRAFT_789891</name>
</gene>
<feature type="compositionally biased region" description="Polar residues" evidence="1">
    <location>
        <begin position="540"/>
        <end position="564"/>
    </location>
</feature>
<proteinExistence type="predicted"/>
<name>A0A9P5X3J3_9AGAR</name>
<dbReference type="Proteomes" id="UP000807342">
    <property type="component" value="Unassembled WGS sequence"/>
</dbReference>
<accession>A0A9P5X3J3</accession>
<sequence length="639" mass="68630">MPFTYTPPPAVPALSGGLYGLTSGRNSDPALEPDATEFGAKNPALTKPSPFRNGAEFGVDEDRDVEDVGEYDELLFGTTSRWFSGTEGNASKSSESSNDELKLEPVEDAKTQDPRRIGWTTGDAMGRSLKESEKDISSVFGGSRGSEGDDCCKVPDLSDVVLGGGWRRISVSSDPSRGWTIFASQQKIQHGTHLLEELWTPSTLAPLFVRSLCCTLPANIAALAIPENSPSPPSGPSSVAKPTATPAQPQPPRTQKPRPEASQQWVPSPPSDDANTLFLVCPYPCPLCNKNDDFDARRRKLGNLDLRDLDVRPGEGAAVVNVAVDPNFSRTPSTYIDAGATAPFALASEFLNFPQRPLILLCFVPRRSTDFNPVGAFDDSLTYLIVNTIGNDNENTGFIGEPPPPEDLFKEDGALQEIRGVCGARLGGTANTLEDDVAVLDMGTIANTVGRIVTNAWSASSRTSSLSLVGDIEAYARGWAELNHACGADENWLLSRWKGDLWDIECSWRRRYSRSLNSINSPSSSFSWRRPNFNPPSLLHSGTSSLAPNTPSATPGSSPLTTTSEDGRPSLSADGDQVNMTPPKDKVGGSPFLTTGSGFGSSSWHSCNTSANDVAEDTRHPETEIRLGSDEIAITARRH</sequence>
<feature type="compositionally biased region" description="Low complexity" evidence="1">
    <location>
        <begin position="236"/>
        <end position="247"/>
    </location>
</feature>
<dbReference type="EMBL" id="MU151679">
    <property type="protein sequence ID" value="KAF9442216.1"/>
    <property type="molecule type" value="Genomic_DNA"/>
</dbReference>
<reference evidence="2" key="1">
    <citation type="submission" date="2020-11" db="EMBL/GenBank/DDBJ databases">
        <authorList>
            <consortium name="DOE Joint Genome Institute"/>
            <person name="Ahrendt S."/>
            <person name="Riley R."/>
            <person name="Andreopoulos W."/>
            <person name="Labutti K."/>
            <person name="Pangilinan J."/>
            <person name="Ruiz-Duenas F.J."/>
            <person name="Barrasa J.M."/>
            <person name="Sanchez-Garcia M."/>
            <person name="Camarero S."/>
            <person name="Miyauchi S."/>
            <person name="Serrano A."/>
            <person name="Linde D."/>
            <person name="Babiker R."/>
            <person name="Drula E."/>
            <person name="Ayuso-Fernandez I."/>
            <person name="Pacheco R."/>
            <person name="Padilla G."/>
            <person name="Ferreira P."/>
            <person name="Barriuso J."/>
            <person name="Kellner H."/>
            <person name="Castanera R."/>
            <person name="Alfaro M."/>
            <person name="Ramirez L."/>
            <person name="Pisabarro A.G."/>
            <person name="Kuo A."/>
            <person name="Tritt A."/>
            <person name="Lipzen A."/>
            <person name="He G."/>
            <person name="Yan M."/>
            <person name="Ng V."/>
            <person name="Cullen D."/>
            <person name="Martin F."/>
            <person name="Rosso M.-N."/>
            <person name="Henrissat B."/>
            <person name="Hibbett D."/>
            <person name="Martinez A.T."/>
            <person name="Grigoriev I.V."/>
        </authorList>
    </citation>
    <scope>NUCLEOTIDE SEQUENCE</scope>
    <source>
        <strain evidence="2">MF-IS2</strain>
    </source>
</reference>
<feature type="compositionally biased region" description="Basic and acidic residues" evidence="1">
    <location>
        <begin position="99"/>
        <end position="116"/>
    </location>
</feature>
<feature type="region of interest" description="Disordered" evidence="1">
    <location>
        <begin position="1"/>
        <end position="64"/>
    </location>
</feature>